<accession>A0A8B2NQF4</accession>
<evidence type="ECO:0000256" key="8">
    <source>
        <dbReference type="ARBA" id="ARBA00023136"/>
    </source>
</evidence>
<feature type="transmembrane region" description="Helical" evidence="11">
    <location>
        <begin position="361"/>
        <end position="384"/>
    </location>
</feature>
<evidence type="ECO:0000256" key="7">
    <source>
        <dbReference type="ARBA" id="ARBA00022989"/>
    </source>
</evidence>
<protein>
    <recommendedName>
        <fullName evidence="10">Xylose transport system permease protein XylH</fullName>
    </recommendedName>
</protein>
<evidence type="ECO:0000256" key="6">
    <source>
        <dbReference type="ARBA" id="ARBA00022692"/>
    </source>
</evidence>
<feature type="transmembrane region" description="Helical" evidence="11">
    <location>
        <begin position="116"/>
        <end position="135"/>
    </location>
</feature>
<comment type="function">
    <text evidence="9">Part of the binding-protein-dependent transport system for D-xylose. Probably responsible for the translocation of the substrate across the membrane.</text>
</comment>
<feature type="transmembrane region" description="Helical" evidence="11">
    <location>
        <begin position="188"/>
        <end position="209"/>
    </location>
</feature>
<reference evidence="12 13" key="1">
    <citation type="submission" date="2018-05" db="EMBL/GenBank/DDBJ databases">
        <title>Acuticoccus sediminis sp. nov., isolated from deep-sea sediment of Indian Ocean.</title>
        <authorList>
            <person name="Liu X."/>
            <person name="Lai Q."/>
            <person name="Du Y."/>
            <person name="Sun F."/>
            <person name="Zhang X."/>
            <person name="Wang S."/>
            <person name="Shao Z."/>
        </authorList>
    </citation>
    <scope>NUCLEOTIDE SEQUENCE [LARGE SCALE GENOMIC DNA]</scope>
    <source>
        <strain evidence="12 13">PTG4-2</strain>
    </source>
</reference>
<keyword evidence="7 11" id="KW-1133">Transmembrane helix</keyword>
<sequence>MTDTAESAPIAPPRRSLVQSLEVDLRLLGMIGAFVVLCVVFDVFTDGRFLTPRNIFNLTIQTVSVAIMATGMVFVIVTRNIDLSVGSLLATCSAIMAVTQTWVLPDLLGFGFGNPMTWIVTIVVGLVCGTAIGAFQGWLVGYLAIPAFIVTLGGLLVWRNVAWYITDGQTIGPLDDVFRMFGGITGTIGVDASWAMAAVASVAAVAILLMGRRAKIAHGFPVKPIWAELFMALVAIGAIFGFVAVLNAYEIPAAAVRRMFRARGEEVPDGFTAGYGLPISVLLLIGIAIAMTVVARRTRLGRYIFATGGNPDAAELSGINTRLLTVKVFALMGALCAISAVVASARLSFHSNDIGTLDELRVIAAAVIGGTALSGGVGTIYGAILGALIMQSLQSGMAMVGVDAPFQNIVVGTVLVVAVLIDIIYRRRMGMK</sequence>
<name>A0A8B2NQF4_9HYPH</name>
<evidence type="ECO:0000256" key="9">
    <source>
        <dbReference type="ARBA" id="ARBA00035611"/>
    </source>
</evidence>
<feature type="transmembrane region" description="Helical" evidence="11">
    <location>
        <begin position="270"/>
        <end position="295"/>
    </location>
</feature>
<dbReference type="GO" id="GO:0005886">
    <property type="term" value="C:plasma membrane"/>
    <property type="evidence" value="ECO:0007669"/>
    <property type="project" value="UniProtKB-SubCell"/>
</dbReference>
<keyword evidence="2" id="KW-0813">Transport</keyword>
<dbReference type="GO" id="GO:0022857">
    <property type="term" value="F:transmembrane transporter activity"/>
    <property type="evidence" value="ECO:0007669"/>
    <property type="project" value="InterPro"/>
</dbReference>
<feature type="transmembrane region" description="Helical" evidence="11">
    <location>
        <begin position="83"/>
        <end position="104"/>
    </location>
</feature>
<dbReference type="Pfam" id="PF02653">
    <property type="entry name" value="BPD_transp_2"/>
    <property type="match status" value="1"/>
</dbReference>
<evidence type="ECO:0000313" key="12">
    <source>
        <dbReference type="EMBL" id="RAI00902.1"/>
    </source>
</evidence>
<evidence type="ECO:0000256" key="1">
    <source>
        <dbReference type="ARBA" id="ARBA00004651"/>
    </source>
</evidence>
<evidence type="ECO:0000256" key="10">
    <source>
        <dbReference type="ARBA" id="ARBA00035686"/>
    </source>
</evidence>
<comment type="subcellular location">
    <subcellularLocation>
        <location evidence="1">Cell membrane</location>
        <topology evidence="1">Multi-pass membrane protein</topology>
    </subcellularLocation>
</comment>
<dbReference type="PANTHER" id="PTHR32196">
    <property type="entry name" value="ABC TRANSPORTER PERMEASE PROTEIN YPHD-RELATED-RELATED"/>
    <property type="match status" value="1"/>
</dbReference>
<evidence type="ECO:0000256" key="3">
    <source>
        <dbReference type="ARBA" id="ARBA00022475"/>
    </source>
</evidence>
<evidence type="ECO:0000256" key="4">
    <source>
        <dbReference type="ARBA" id="ARBA00022519"/>
    </source>
</evidence>
<keyword evidence="4" id="KW-0997">Cell inner membrane</keyword>
<evidence type="ECO:0000256" key="5">
    <source>
        <dbReference type="ARBA" id="ARBA00022597"/>
    </source>
</evidence>
<dbReference type="PANTHER" id="PTHR32196:SF32">
    <property type="entry name" value="XYLOSE TRANSPORT SYSTEM PERMEASE PROTEIN XYLH"/>
    <property type="match status" value="1"/>
</dbReference>
<gene>
    <name evidence="12" type="ORF">DLJ53_16875</name>
</gene>
<dbReference type="RefSeq" id="WP_111347370.1">
    <property type="nucleotide sequence ID" value="NZ_QHHQ01000003.1"/>
</dbReference>
<keyword evidence="13" id="KW-1185">Reference proteome</keyword>
<keyword evidence="3" id="KW-1003">Cell membrane</keyword>
<comment type="caution">
    <text evidence="12">The sequence shown here is derived from an EMBL/GenBank/DDBJ whole genome shotgun (WGS) entry which is preliminary data.</text>
</comment>
<dbReference type="CDD" id="cd06579">
    <property type="entry name" value="TM_PBP1_transp_AraH_like"/>
    <property type="match status" value="1"/>
</dbReference>
<keyword evidence="6 11" id="KW-0812">Transmembrane</keyword>
<dbReference type="OrthoDB" id="192433at2"/>
<dbReference type="Proteomes" id="UP000249590">
    <property type="component" value="Unassembled WGS sequence"/>
</dbReference>
<evidence type="ECO:0000256" key="11">
    <source>
        <dbReference type="SAM" id="Phobius"/>
    </source>
</evidence>
<feature type="transmembrane region" description="Helical" evidence="11">
    <location>
        <begin position="25"/>
        <end position="44"/>
    </location>
</feature>
<feature type="transmembrane region" description="Helical" evidence="11">
    <location>
        <begin position="229"/>
        <end position="249"/>
    </location>
</feature>
<feature type="transmembrane region" description="Helical" evidence="11">
    <location>
        <begin position="328"/>
        <end position="349"/>
    </location>
</feature>
<dbReference type="AlphaFoldDB" id="A0A8B2NQF4"/>
<keyword evidence="5" id="KW-0762">Sugar transport</keyword>
<dbReference type="EMBL" id="QHHQ01000003">
    <property type="protein sequence ID" value="RAI00902.1"/>
    <property type="molecule type" value="Genomic_DNA"/>
</dbReference>
<feature type="transmembrane region" description="Helical" evidence="11">
    <location>
        <begin position="404"/>
        <end position="425"/>
    </location>
</feature>
<dbReference type="InterPro" id="IPR001851">
    <property type="entry name" value="ABC_transp_permease"/>
</dbReference>
<evidence type="ECO:0000313" key="13">
    <source>
        <dbReference type="Proteomes" id="UP000249590"/>
    </source>
</evidence>
<keyword evidence="8 11" id="KW-0472">Membrane</keyword>
<feature type="transmembrane region" description="Helical" evidence="11">
    <location>
        <begin position="56"/>
        <end position="77"/>
    </location>
</feature>
<evidence type="ECO:0000256" key="2">
    <source>
        <dbReference type="ARBA" id="ARBA00022448"/>
    </source>
</evidence>
<proteinExistence type="predicted"/>
<organism evidence="12 13">
    <name type="scientific">Acuticoccus sediminis</name>
    <dbReference type="NCBI Taxonomy" id="2184697"/>
    <lineage>
        <taxon>Bacteria</taxon>
        <taxon>Pseudomonadati</taxon>
        <taxon>Pseudomonadota</taxon>
        <taxon>Alphaproteobacteria</taxon>
        <taxon>Hyphomicrobiales</taxon>
        <taxon>Amorphaceae</taxon>
        <taxon>Acuticoccus</taxon>
    </lineage>
</organism>
<feature type="transmembrane region" description="Helical" evidence="11">
    <location>
        <begin position="141"/>
        <end position="158"/>
    </location>
</feature>